<reference evidence="15" key="1">
    <citation type="submission" date="2025-08" db="UniProtKB">
        <authorList>
            <consortium name="RefSeq"/>
        </authorList>
    </citation>
    <scope>IDENTIFICATION</scope>
    <source>
        <tissue evidence="15">Young leaves</tissue>
    </source>
</reference>
<dbReference type="GO" id="GO:0004497">
    <property type="term" value="F:monooxygenase activity"/>
    <property type="evidence" value="ECO:0007669"/>
    <property type="project" value="UniProtKB-KW"/>
</dbReference>
<keyword evidence="14" id="KW-1185">Reference proteome</keyword>
<evidence type="ECO:0000256" key="1">
    <source>
        <dbReference type="ARBA" id="ARBA00001971"/>
    </source>
</evidence>
<dbReference type="InterPro" id="IPR002401">
    <property type="entry name" value="Cyt_P450_E_grp-I"/>
</dbReference>
<dbReference type="PRINTS" id="PR00463">
    <property type="entry name" value="EP450I"/>
</dbReference>
<dbReference type="Proteomes" id="UP000504609">
    <property type="component" value="Unplaced"/>
</dbReference>
<dbReference type="Gene3D" id="1.10.630.10">
    <property type="entry name" value="Cytochrome P450"/>
    <property type="match status" value="1"/>
</dbReference>
<accession>A0A6J1F6F5</accession>
<dbReference type="KEGG" id="cmos:111442560"/>
<dbReference type="PANTHER" id="PTHR47947:SF26">
    <property type="entry name" value="CYTOCHROME P450"/>
    <property type="match status" value="1"/>
</dbReference>
<evidence type="ECO:0000256" key="5">
    <source>
        <dbReference type="ARBA" id="ARBA00022692"/>
    </source>
</evidence>
<dbReference type="GO" id="GO:0016020">
    <property type="term" value="C:membrane"/>
    <property type="evidence" value="ECO:0007669"/>
    <property type="project" value="UniProtKB-SubCell"/>
</dbReference>
<dbReference type="PANTHER" id="PTHR47947">
    <property type="entry name" value="CYTOCHROME P450 82C3-RELATED"/>
    <property type="match status" value="1"/>
</dbReference>
<feature type="binding site" description="axial binding residue" evidence="12">
    <location>
        <position position="501"/>
    </location>
    <ligand>
        <name>heme</name>
        <dbReference type="ChEBI" id="CHEBI:30413"/>
    </ligand>
    <ligandPart>
        <name>Fe</name>
        <dbReference type="ChEBI" id="CHEBI:18248"/>
    </ligandPart>
</feature>
<evidence type="ECO:0000256" key="3">
    <source>
        <dbReference type="ARBA" id="ARBA00010617"/>
    </source>
</evidence>
<keyword evidence="7" id="KW-1133">Transmembrane helix</keyword>
<evidence type="ECO:0000256" key="8">
    <source>
        <dbReference type="ARBA" id="ARBA00023002"/>
    </source>
</evidence>
<evidence type="ECO:0000256" key="4">
    <source>
        <dbReference type="ARBA" id="ARBA00022617"/>
    </source>
</evidence>
<evidence type="ECO:0000313" key="15">
    <source>
        <dbReference type="RefSeq" id="XP_022935737.1"/>
    </source>
</evidence>
<comment type="similarity">
    <text evidence="3 13">Belongs to the cytochrome P450 family.</text>
</comment>
<evidence type="ECO:0000256" key="6">
    <source>
        <dbReference type="ARBA" id="ARBA00022723"/>
    </source>
</evidence>
<keyword evidence="9 12" id="KW-0408">Iron</keyword>
<proteinExistence type="inferred from homology"/>
<evidence type="ECO:0000256" key="13">
    <source>
        <dbReference type="RuleBase" id="RU000461"/>
    </source>
</evidence>
<dbReference type="InterPro" id="IPR036396">
    <property type="entry name" value="Cyt_P450_sf"/>
</dbReference>
<organism evidence="14 15">
    <name type="scientific">Cucurbita moschata</name>
    <name type="common">Winter crookneck squash</name>
    <name type="synonym">Cucurbita pepo var. moschata</name>
    <dbReference type="NCBI Taxonomy" id="3662"/>
    <lineage>
        <taxon>Eukaryota</taxon>
        <taxon>Viridiplantae</taxon>
        <taxon>Streptophyta</taxon>
        <taxon>Embryophyta</taxon>
        <taxon>Tracheophyta</taxon>
        <taxon>Spermatophyta</taxon>
        <taxon>Magnoliopsida</taxon>
        <taxon>eudicotyledons</taxon>
        <taxon>Gunneridae</taxon>
        <taxon>Pentapetalae</taxon>
        <taxon>rosids</taxon>
        <taxon>fabids</taxon>
        <taxon>Cucurbitales</taxon>
        <taxon>Cucurbitaceae</taxon>
        <taxon>Cucurbiteae</taxon>
        <taxon>Cucurbita</taxon>
    </lineage>
</organism>
<dbReference type="FunFam" id="1.10.630.10:FF:000026">
    <property type="entry name" value="Cytochrome P450 82C4"/>
    <property type="match status" value="1"/>
</dbReference>
<dbReference type="Pfam" id="PF00067">
    <property type="entry name" value="p450"/>
    <property type="match status" value="1"/>
</dbReference>
<comment type="cofactor">
    <cofactor evidence="1 12">
        <name>heme</name>
        <dbReference type="ChEBI" id="CHEBI:30413"/>
    </cofactor>
</comment>
<dbReference type="PRINTS" id="PR00385">
    <property type="entry name" value="P450"/>
</dbReference>
<dbReference type="GO" id="GO:0016705">
    <property type="term" value="F:oxidoreductase activity, acting on paired donors, with incorporation or reduction of molecular oxygen"/>
    <property type="evidence" value="ECO:0007669"/>
    <property type="project" value="InterPro"/>
</dbReference>
<sequence>MQFDEKDHTTFDGPCRFSLCSNVNKSDINPSKLQTSRPPQMELTHNIPATFALLLFLYALFRISSRRSAAHRTNNTLPPEAGGRLPVIGHLHKLSATEPTHITLAKMADAYGPIFTLRLGMNTALVVSSWEIARECFTTNDTIFASRSKGLASELLGYNYTLLSVSPYGPYWRHVRKIATHELLANQRLEQLQHIRMSEVRSSIKKLYELNKGSGGKVRVEMRRWFGDVSLNTILRMVVGKRLSSVFEGSGAEQYKEALRDVFELFGAFVPSDSFPCLSWLDLGGYKKAMNKTAKVLDQMLTKWIEEHREKNKNWGEGGVETEEQDFMDVMLSPVSDHGGLGGFDADTVTKATCFAMVLGAYDTTMITMTWALSLLLNNQQALKKAQLELDGKVGRSRQVKEPDVKNLPYLQAIVKETLRLYPAVPLLIPHESVEDCTVSGYHIPARTQLLVNVKKLQEDPLVWEDPCKFRPERFLTSATKFDMRGQNLQLMPFGSGRRMCPGISFALQLMHLTLASLLHEFEIDRPSEELLNMDEGFGITVLKKTPLEVVLHPRLPSLVYE</sequence>
<keyword evidence="4 12" id="KW-0349">Heme</keyword>
<name>A0A6J1F6F5_CUCMO</name>
<dbReference type="AlphaFoldDB" id="A0A6J1F6F5"/>
<dbReference type="GO" id="GO:0020037">
    <property type="term" value="F:heme binding"/>
    <property type="evidence" value="ECO:0007669"/>
    <property type="project" value="InterPro"/>
</dbReference>
<dbReference type="RefSeq" id="XP_022935737.1">
    <property type="nucleotide sequence ID" value="XM_023079969.1"/>
</dbReference>
<dbReference type="SUPFAM" id="SSF48264">
    <property type="entry name" value="Cytochrome P450"/>
    <property type="match status" value="1"/>
</dbReference>
<gene>
    <name evidence="15" type="primary">LOC111442560</name>
</gene>
<evidence type="ECO:0000256" key="11">
    <source>
        <dbReference type="ARBA" id="ARBA00023136"/>
    </source>
</evidence>
<dbReference type="PROSITE" id="PS00086">
    <property type="entry name" value="CYTOCHROME_P450"/>
    <property type="match status" value="1"/>
</dbReference>
<keyword evidence="11" id="KW-0472">Membrane</keyword>
<keyword evidence="5" id="KW-0812">Transmembrane</keyword>
<dbReference type="InterPro" id="IPR017972">
    <property type="entry name" value="Cyt_P450_CS"/>
</dbReference>
<comment type="subcellular location">
    <subcellularLocation>
        <location evidence="2">Membrane</location>
    </subcellularLocation>
</comment>
<evidence type="ECO:0000256" key="2">
    <source>
        <dbReference type="ARBA" id="ARBA00004370"/>
    </source>
</evidence>
<evidence type="ECO:0000256" key="10">
    <source>
        <dbReference type="ARBA" id="ARBA00023033"/>
    </source>
</evidence>
<protein>
    <submittedName>
        <fullName evidence="15">Cytochrome P450 CYP82D47-like</fullName>
    </submittedName>
</protein>
<dbReference type="InterPro" id="IPR050651">
    <property type="entry name" value="Plant_Cytochrome_P450_Monoox"/>
</dbReference>
<dbReference type="CDD" id="cd20654">
    <property type="entry name" value="CYP82"/>
    <property type="match status" value="1"/>
</dbReference>
<evidence type="ECO:0000256" key="12">
    <source>
        <dbReference type="PIRSR" id="PIRSR602401-1"/>
    </source>
</evidence>
<evidence type="ECO:0000256" key="7">
    <source>
        <dbReference type="ARBA" id="ARBA00022989"/>
    </source>
</evidence>
<keyword evidence="6 12" id="KW-0479">Metal-binding</keyword>
<dbReference type="GeneID" id="111442560"/>
<dbReference type="InterPro" id="IPR001128">
    <property type="entry name" value="Cyt_P450"/>
</dbReference>
<keyword evidence="10 13" id="KW-0503">Monooxygenase</keyword>
<evidence type="ECO:0000313" key="14">
    <source>
        <dbReference type="Proteomes" id="UP000504609"/>
    </source>
</evidence>
<dbReference type="GO" id="GO:0005506">
    <property type="term" value="F:iron ion binding"/>
    <property type="evidence" value="ECO:0007669"/>
    <property type="project" value="InterPro"/>
</dbReference>
<keyword evidence="8 13" id="KW-0560">Oxidoreductase</keyword>
<evidence type="ECO:0000256" key="9">
    <source>
        <dbReference type="ARBA" id="ARBA00023004"/>
    </source>
</evidence>